<evidence type="ECO:0000313" key="3">
    <source>
        <dbReference type="Proteomes" id="UP000334019"/>
    </source>
</evidence>
<feature type="transmembrane region" description="Helical" evidence="1">
    <location>
        <begin position="21"/>
        <end position="39"/>
    </location>
</feature>
<name>A0A5Q2RH60_9ACTN</name>
<protein>
    <submittedName>
        <fullName evidence="2">ABC transporter permease</fullName>
    </submittedName>
</protein>
<keyword evidence="1" id="KW-1133">Transmembrane helix</keyword>
<feature type="transmembrane region" description="Helical" evidence="1">
    <location>
        <begin position="450"/>
        <end position="469"/>
    </location>
</feature>
<feature type="transmembrane region" description="Helical" evidence="1">
    <location>
        <begin position="59"/>
        <end position="78"/>
    </location>
</feature>
<evidence type="ECO:0000256" key="1">
    <source>
        <dbReference type="SAM" id="Phobius"/>
    </source>
</evidence>
<sequence length="532" mass="53925">MTGLGVLVARRALVDYARRPLNLVLLVAVPVVLVFVWGGSLADLSALMGGTADPVQLEAATAGWAAAALAGLGGLFQITGARTADRRLAAASAHPAPVVAGRVAACLALAGLAAAGGLIALAVRTGINDPVRAVVGTVVVATIYVAIGVLVGSAVRSDMNGALLVTLAWILDVFLGPAFGGGTSALTRVFPLHFPQLLLTSQVTGHGGPVGDLAWSLLWAVGLGGFAVLRLLAVTATARRPVAGVPGRTARASDLRAAPAPIEAGAPAARSAPVAWRPRAGKPLGAAVRAGVRDYRRNRVLWALLVGVPAVFIGLAILVTVDTPGPVEVVEGGRRYTAMLSERRMHAATMVPVTAAFLAGLAGLFVATGTTDGDRRLVLAGLRTGHVLGARLAVIALATVVTTGAAVAVSGAWYPPRQWVVFAGANLLIAATYAMIGLVLGPLTGRLGGLYLVLLLAFIDVGLGQTVMLPGGAPAWGAYLPGRGASRMLIDGAFTGRFDQAEGLLLGAAWLAVSATVAAAVFWRRTGRAVAA</sequence>
<feature type="transmembrane region" description="Helical" evidence="1">
    <location>
        <begin position="300"/>
        <end position="321"/>
    </location>
</feature>
<accession>A0A5Q2RH60</accession>
<keyword evidence="3" id="KW-1185">Reference proteome</keyword>
<feature type="transmembrane region" description="Helical" evidence="1">
    <location>
        <begin position="419"/>
        <end position="443"/>
    </location>
</feature>
<dbReference type="KEGG" id="atq:GH723_03175"/>
<feature type="transmembrane region" description="Helical" evidence="1">
    <location>
        <begin position="133"/>
        <end position="155"/>
    </location>
</feature>
<feature type="transmembrane region" description="Helical" evidence="1">
    <location>
        <begin position="99"/>
        <end position="121"/>
    </location>
</feature>
<dbReference type="Proteomes" id="UP000334019">
    <property type="component" value="Chromosome"/>
</dbReference>
<keyword evidence="1" id="KW-0812">Transmembrane</keyword>
<dbReference type="AlphaFoldDB" id="A0A5Q2RH60"/>
<feature type="transmembrane region" description="Helical" evidence="1">
    <location>
        <begin position="345"/>
        <end position="367"/>
    </location>
</feature>
<reference evidence="2 3" key="1">
    <citation type="submission" date="2019-11" db="EMBL/GenBank/DDBJ databases">
        <authorList>
            <person name="He Y."/>
        </authorList>
    </citation>
    <scope>NUCLEOTIDE SEQUENCE [LARGE SCALE GENOMIC DNA]</scope>
    <source>
        <strain evidence="2 3">SCSIO 58843</strain>
    </source>
</reference>
<feature type="transmembrane region" description="Helical" evidence="1">
    <location>
        <begin position="162"/>
        <end position="180"/>
    </location>
</feature>
<feature type="transmembrane region" description="Helical" evidence="1">
    <location>
        <begin position="504"/>
        <end position="523"/>
    </location>
</feature>
<evidence type="ECO:0000313" key="2">
    <source>
        <dbReference type="EMBL" id="QGG94182.1"/>
    </source>
</evidence>
<dbReference type="RefSeq" id="WP_153758288.1">
    <property type="nucleotide sequence ID" value="NZ_CP045851.1"/>
</dbReference>
<dbReference type="EMBL" id="CP045851">
    <property type="protein sequence ID" value="QGG94182.1"/>
    <property type="molecule type" value="Genomic_DNA"/>
</dbReference>
<feature type="transmembrane region" description="Helical" evidence="1">
    <location>
        <begin position="388"/>
        <end position="413"/>
    </location>
</feature>
<proteinExistence type="predicted"/>
<gene>
    <name evidence="2" type="ORF">GH723_03175</name>
</gene>
<organism evidence="2 3">
    <name type="scientific">Actinomarinicola tropica</name>
    <dbReference type="NCBI Taxonomy" id="2789776"/>
    <lineage>
        <taxon>Bacteria</taxon>
        <taxon>Bacillati</taxon>
        <taxon>Actinomycetota</taxon>
        <taxon>Acidimicrobiia</taxon>
        <taxon>Acidimicrobiales</taxon>
        <taxon>Iamiaceae</taxon>
        <taxon>Actinomarinicola</taxon>
    </lineage>
</organism>
<keyword evidence="1" id="KW-0472">Membrane</keyword>
<feature type="transmembrane region" description="Helical" evidence="1">
    <location>
        <begin position="213"/>
        <end position="233"/>
    </location>
</feature>